<organism evidence="2">
    <name type="scientific">Caldicellulosiruptor owensensis</name>
    <dbReference type="NCBI Taxonomy" id="55205"/>
    <lineage>
        <taxon>Bacteria</taxon>
        <taxon>Bacillati</taxon>
        <taxon>Bacillota</taxon>
        <taxon>Bacillota incertae sedis</taxon>
        <taxon>Caldicellulosiruptorales</taxon>
        <taxon>Caldicellulosiruptoraceae</taxon>
        <taxon>Caldicellulosiruptor</taxon>
    </lineage>
</organism>
<name>A0A7C5ZD33_9FIRM</name>
<evidence type="ECO:0000259" key="1">
    <source>
        <dbReference type="SMART" id="SM00670"/>
    </source>
</evidence>
<evidence type="ECO:0000313" key="2">
    <source>
        <dbReference type="EMBL" id="HHS02057.1"/>
    </source>
</evidence>
<protein>
    <submittedName>
        <fullName evidence="2">PIN domain-containing protein</fullName>
    </submittedName>
</protein>
<gene>
    <name evidence="2" type="ORF">ENL71_06065</name>
</gene>
<dbReference type="CDD" id="cd09854">
    <property type="entry name" value="PIN_VapC-like"/>
    <property type="match status" value="1"/>
</dbReference>
<dbReference type="Gene3D" id="3.40.50.1010">
    <property type="entry name" value="5'-nuclease"/>
    <property type="match status" value="1"/>
</dbReference>
<proteinExistence type="predicted"/>
<dbReference type="AlphaFoldDB" id="A0A7C5ZD33"/>
<dbReference type="EMBL" id="DRUZ01000078">
    <property type="protein sequence ID" value="HHS02057.1"/>
    <property type="molecule type" value="Genomic_DNA"/>
</dbReference>
<comment type="caution">
    <text evidence="2">The sequence shown here is derived from an EMBL/GenBank/DDBJ whole genome shotgun (WGS) entry which is preliminary data.</text>
</comment>
<dbReference type="Pfam" id="PF13470">
    <property type="entry name" value="PIN_3"/>
    <property type="match status" value="1"/>
</dbReference>
<sequence>MKVLIDTNIILDVVLKRSPFDEDSYKVLKYAEEGFIEGYIASFVVTDLYYFIEKDLGHDKAAKAIKSLLNIVKLVGITRKDIERAMENLTINDLEDALQIQCAKKIKADFVITRDNKLKKLMIKAISPSEFVERFQGDKF</sequence>
<accession>A0A7C5ZD33</accession>
<dbReference type="SUPFAM" id="SSF88723">
    <property type="entry name" value="PIN domain-like"/>
    <property type="match status" value="1"/>
</dbReference>
<dbReference type="InterPro" id="IPR002716">
    <property type="entry name" value="PIN_dom"/>
</dbReference>
<dbReference type="SMART" id="SM00670">
    <property type="entry name" value="PINc"/>
    <property type="match status" value="1"/>
</dbReference>
<dbReference type="InterPro" id="IPR029060">
    <property type="entry name" value="PIN-like_dom_sf"/>
</dbReference>
<feature type="domain" description="PIN" evidence="1">
    <location>
        <begin position="1"/>
        <end position="120"/>
    </location>
</feature>
<reference evidence="2" key="1">
    <citation type="journal article" date="2020" name="mSystems">
        <title>Genome- and Community-Level Interaction Insights into Carbon Utilization and Element Cycling Functions of Hydrothermarchaeota in Hydrothermal Sediment.</title>
        <authorList>
            <person name="Zhou Z."/>
            <person name="Liu Y."/>
            <person name="Xu W."/>
            <person name="Pan J."/>
            <person name="Luo Z.H."/>
            <person name="Li M."/>
        </authorList>
    </citation>
    <scope>NUCLEOTIDE SEQUENCE [LARGE SCALE GENOMIC DNA]</scope>
    <source>
        <strain evidence="2">SpSt-102</strain>
    </source>
</reference>